<evidence type="ECO:0000256" key="6">
    <source>
        <dbReference type="SAM" id="Phobius"/>
    </source>
</evidence>
<dbReference type="PROSITE" id="PS01311">
    <property type="entry name" value="LGT"/>
    <property type="match status" value="1"/>
</dbReference>
<dbReference type="PANTHER" id="PTHR30589">
    <property type="entry name" value="PROLIPOPROTEIN DIACYLGLYCERYL TRANSFERASE"/>
    <property type="match status" value="1"/>
</dbReference>
<dbReference type="GO" id="GO:0008961">
    <property type="term" value="F:phosphatidylglycerol-prolipoprotein diacylglyceryl transferase activity"/>
    <property type="evidence" value="ECO:0007669"/>
    <property type="project" value="InterPro"/>
</dbReference>
<accession>A0A1W1BK08</accession>
<organism evidence="7">
    <name type="scientific">hydrothermal vent metagenome</name>
    <dbReference type="NCBI Taxonomy" id="652676"/>
    <lineage>
        <taxon>unclassified sequences</taxon>
        <taxon>metagenomes</taxon>
        <taxon>ecological metagenomes</taxon>
    </lineage>
</organism>
<dbReference type="NCBIfam" id="TIGR00544">
    <property type="entry name" value="lgt"/>
    <property type="match status" value="1"/>
</dbReference>
<dbReference type="EMBL" id="FPHP01000043">
    <property type="protein sequence ID" value="SFV75536.1"/>
    <property type="molecule type" value="Genomic_DNA"/>
</dbReference>
<keyword evidence="7" id="KW-0328">Glycosyltransferase</keyword>
<dbReference type="EC" id="2.4.99.-" evidence="7"/>
<keyword evidence="7" id="KW-0449">Lipoprotein</keyword>
<evidence type="ECO:0000256" key="4">
    <source>
        <dbReference type="ARBA" id="ARBA00022989"/>
    </source>
</evidence>
<evidence type="ECO:0000313" key="7">
    <source>
        <dbReference type="EMBL" id="SFV53870.1"/>
    </source>
</evidence>
<sequence length="272" mass="31410">MEYWNHIYEHFNPVAFTFFSIPVHWYGLMYVLALLSALMIAKYFVKKNHLEITSTQLDSYFLFAEVGVILGARVGYILFYDPHTSYFLTHPWQIFNPFIDGKFVGIRGMSYHGAIIGFMIGSYLYTLKYKVSFGKLMDVVALSIPLAYVFGRIGNFLNQELVGRVTDVPWGILVHGTLRHPSQLYEALLEGIGVFIVVYSYQKYQKFSGELLLVYAFSYGIFRSIAEMFRAPDTQIGYVCCNEITQGQVMSLGMSFVALIIWIYFYKVRMKK</sequence>
<name>A0A1W1BK08_9ZZZZ</name>
<gene>
    <name evidence="8" type="ORF">MNB_SM-3-620</name>
    <name evidence="7" type="ORF">MNB_SM-7-980</name>
</gene>
<evidence type="ECO:0000256" key="3">
    <source>
        <dbReference type="ARBA" id="ARBA00022692"/>
    </source>
</evidence>
<feature type="transmembrane region" description="Helical" evidence="6">
    <location>
        <begin position="211"/>
        <end position="229"/>
    </location>
</feature>
<dbReference type="AlphaFoldDB" id="A0A1W1BK08"/>
<keyword evidence="4 6" id="KW-1133">Transmembrane helix</keyword>
<evidence type="ECO:0000256" key="2">
    <source>
        <dbReference type="ARBA" id="ARBA00022679"/>
    </source>
</evidence>
<feature type="transmembrane region" description="Helical" evidence="6">
    <location>
        <begin position="23"/>
        <end position="45"/>
    </location>
</feature>
<dbReference type="PANTHER" id="PTHR30589:SF0">
    <property type="entry name" value="PHOSPHATIDYLGLYCEROL--PROLIPOPROTEIN DIACYLGLYCERYL TRANSFERASE"/>
    <property type="match status" value="1"/>
</dbReference>
<keyword evidence="5 6" id="KW-0472">Membrane</keyword>
<feature type="transmembrane region" description="Helical" evidence="6">
    <location>
        <begin position="109"/>
        <end position="127"/>
    </location>
</feature>
<keyword evidence="2 7" id="KW-0808">Transferase</keyword>
<dbReference type="HAMAP" id="MF_01147">
    <property type="entry name" value="Lgt"/>
    <property type="match status" value="1"/>
</dbReference>
<evidence type="ECO:0000313" key="8">
    <source>
        <dbReference type="EMBL" id="SFV75536.1"/>
    </source>
</evidence>
<keyword evidence="3 6" id="KW-0812">Transmembrane</keyword>
<dbReference type="InterPro" id="IPR001640">
    <property type="entry name" value="Lgt"/>
</dbReference>
<feature type="transmembrane region" description="Helical" evidence="6">
    <location>
        <begin position="57"/>
        <end position="79"/>
    </location>
</feature>
<evidence type="ECO:0000256" key="5">
    <source>
        <dbReference type="ARBA" id="ARBA00023136"/>
    </source>
</evidence>
<protein>
    <submittedName>
        <fullName evidence="7">Prolipoprotein diacylglyceryl transferase</fullName>
        <ecNumber evidence="7">2.4.99.-</ecNumber>
    </submittedName>
</protein>
<dbReference type="Pfam" id="PF01790">
    <property type="entry name" value="LGT"/>
    <property type="match status" value="1"/>
</dbReference>
<dbReference type="GO" id="GO:0042158">
    <property type="term" value="P:lipoprotein biosynthetic process"/>
    <property type="evidence" value="ECO:0007669"/>
    <property type="project" value="InterPro"/>
</dbReference>
<feature type="transmembrane region" description="Helical" evidence="6">
    <location>
        <begin position="249"/>
        <end position="266"/>
    </location>
</feature>
<keyword evidence="1" id="KW-1003">Cell membrane</keyword>
<evidence type="ECO:0000256" key="1">
    <source>
        <dbReference type="ARBA" id="ARBA00022475"/>
    </source>
</evidence>
<proteinExistence type="inferred from homology"/>
<reference evidence="7" key="1">
    <citation type="submission" date="2016-10" db="EMBL/GenBank/DDBJ databases">
        <authorList>
            <person name="de Groot N.N."/>
        </authorList>
    </citation>
    <scope>NUCLEOTIDE SEQUENCE</scope>
</reference>
<dbReference type="EMBL" id="FPHB01000022">
    <property type="protein sequence ID" value="SFV53870.1"/>
    <property type="molecule type" value="Genomic_DNA"/>
</dbReference>
<dbReference type="GO" id="GO:0005886">
    <property type="term" value="C:plasma membrane"/>
    <property type="evidence" value="ECO:0007669"/>
    <property type="project" value="InterPro"/>
</dbReference>